<dbReference type="Gene3D" id="3.90.1750.20">
    <property type="entry name" value="Putative Large Serine Recombinase, Chain B, Domain 2"/>
    <property type="match status" value="1"/>
</dbReference>
<dbReference type="PROSITE" id="PS51736">
    <property type="entry name" value="RECOMBINASES_3"/>
    <property type="match status" value="1"/>
</dbReference>
<dbReference type="Gene3D" id="3.40.50.1390">
    <property type="entry name" value="Resolvase, N-terminal catalytic domain"/>
    <property type="match status" value="1"/>
</dbReference>
<dbReference type="PROSITE" id="PS51737">
    <property type="entry name" value="RECOMBINASE_DNA_BIND"/>
    <property type="match status" value="1"/>
</dbReference>
<feature type="domain" description="Resolvase/invertase-type recombinase catalytic" evidence="3">
    <location>
        <begin position="2"/>
        <end position="147"/>
    </location>
</feature>
<dbReference type="EMBL" id="JAAKZW010000029">
    <property type="protein sequence ID" value="NGO76172.1"/>
    <property type="molecule type" value="Genomic_DNA"/>
</dbReference>
<dbReference type="PANTHER" id="PTHR30461">
    <property type="entry name" value="DNA-INVERTASE FROM LAMBDOID PROPHAGE"/>
    <property type="match status" value="1"/>
</dbReference>
<protein>
    <submittedName>
        <fullName evidence="5">Recombinase family protein</fullName>
    </submittedName>
</protein>
<evidence type="ECO:0000313" key="6">
    <source>
        <dbReference type="Proteomes" id="UP000481109"/>
    </source>
</evidence>
<sequence length="494" mass="54941">MRIAIYARISRVTERTTSVERQIAHAQALAAQRQWTVADVYSDEGVSGALDPDDRPQMSVMLSRLGLYDAIVFYRIDRLARSTVAFADLMQRCQEAGVALVSVTEPMDLSTPMGRAMAEIIAVFARLERDMIKERSMDARRSLLEVGKFVGGRFPYGLTPVPHESGKGRILVRDEEAAPILRRMASMIIDGSSATQVAKWLNDQGVQTSRQRGATAKTKPADTYWRGNAVRAVLRNPQLIGQRRLPDGRTETGPDGMPLQVWEPVLTLAEWDAVQGALDALNGAPKVRRHDSHWLQPLTECAVCGYRLTQTQTHGHTGLKCARPNEQRHRPAPYIRLEHLESWVLETLRDRYGHMSLTERVWIPGSDHSAERGHVETAIRRMRADRDAGLFDGEEDERAFAERMAALLSRRRVLAGLSDTPGRWEVRDTGKSVLESLTGPDGATEFMVSAGLVVRVQPALGRGVPVGDRAVIETADPYENRLEEVLAEEDAAEA</sequence>
<proteinExistence type="predicted"/>
<dbReference type="SMART" id="SM00857">
    <property type="entry name" value="Resolvase"/>
    <property type="match status" value="1"/>
</dbReference>
<organism evidence="5 6">
    <name type="scientific">Streptomyces mesophilus</name>
    <dbReference type="NCBI Taxonomy" id="1775132"/>
    <lineage>
        <taxon>Bacteria</taxon>
        <taxon>Bacillati</taxon>
        <taxon>Actinomycetota</taxon>
        <taxon>Actinomycetes</taxon>
        <taxon>Kitasatosporales</taxon>
        <taxon>Streptomycetaceae</taxon>
        <taxon>Streptomyces</taxon>
    </lineage>
</organism>
<dbReference type="Pfam" id="PF00239">
    <property type="entry name" value="Resolvase"/>
    <property type="match status" value="1"/>
</dbReference>
<dbReference type="InterPro" id="IPR036162">
    <property type="entry name" value="Resolvase-like_N_sf"/>
</dbReference>
<gene>
    <name evidence="5" type="ORF">G6045_10905</name>
</gene>
<dbReference type="RefSeq" id="WP_165331674.1">
    <property type="nucleotide sequence ID" value="NZ_JAAKZW010000029.1"/>
</dbReference>
<evidence type="ECO:0000259" key="4">
    <source>
        <dbReference type="PROSITE" id="PS51737"/>
    </source>
</evidence>
<dbReference type="GO" id="GO:0000150">
    <property type="term" value="F:DNA strand exchange activity"/>
    <property type="evidence" value="ECO:0007669"/>
    <property type="project" value="InterPro"/>
</dbReference>
<keyword evidence="6" id="KW-1185">Reference proteome</keyword>
<dbReference type="InterPro" id="IPR006119">
    <property type="entry name" value="Resolv_N"/>
</dbReference>
<reference evidence="5 6" key="1">
    <citation type="submission" date="2020-02" db="EMBL/GenBank/DDBJ databases">
        <title>Whole-genome analyses of novel actinobacteria.</title>
        <authorList>
            <person name="Sahin N."/>
            <person name="Tokatli A."/>
        </authorList>
    </citation>
    <scope>NUCLEOTIDE SEQUENCE [LARGE SCALE GENOMIC DNA]</scope>
    <source>
        <strain evidence="5 6">YC504</strain>
    </source>
</reference>
<feature type="domain" description="Recombinase" evidence="4">
    <location>
        <begin position="155"/>
        <end position="284"/>
    </location>
</feature>
<evidence type="ECO:0000256" key="1">
    <source>
        <dbReference type="ARBA" id="ARBA00023125"/>
    </source>
</evidence>
<dbReference type="PANTHER" id="PTHR30461:SF2">
    <property type="entry name" value="SERINE RECOMBINASE PINE-RELATED"/>
    <property type="match status" value="1"/>
</dbReference>
<dbReference type="InterPro" id="IPR038109">
    <property type="entry name" value="DNA_bind_recomb_sf"/>
</dbReference>
<dbReference type="AlphaFoldDB" id="A0A6G4XG65"/>
<dbReference type="Pfam" id="PF07508">
    <property type="entry name" value="Recombinase"/>
    <property type="match status" value="1"/>
</dbReference>
<keyword evidence="1" id="KW-0238">DNA-binding</keyword>
<dbReference type="Proteomes" id="UP000481109">
    <property type="component" value="Unassembled WGS sequence"/>
</dbReference>
<dbReference type="SUPFAM" id="SSF53041">
    <property type="entry name" value="Resolvase-like"/>
    <property type="match status" value="1"/>
</dbReference>
<dbReference type="CDD" id="cd00338">
    <property type="entry name" value="Ser_Recombinase"/>
    <property type="match status" value="1"/>
</dbReference>
<dbReference type="GO" id="GO:0003677">
    <property type="term" value="F:DNA binding"/>
    <property type="evidence" value="ECO:0007669"/>
    <property type="project" value="UniProtKB-KW"/>
</dbReference>
<evidence type="ECO:0000313" key="5">
    <source>
        <dbReference type="EMBL" id="NGO76172.1"/>
    </source>
</evidence>
<dbReference type="InterPro" id="IPR050639">
    <property type="entry name" value="SSR_resolvase"/>
</dbReference>
<evidence type="ECO:0000256" key="2">
    <source>
        <dbReference type="ARBA" id="ARBA00023172"/>
    </source>
</evidence>
<dbReference type="InterPro" id="IPR011109">
    <property type="entry name" value="DNA_bind_recombinase_dom"/>
</dbReference>
<name>A0A6G4XG65_9ACTN</name>
<accession>A0A6G4XG65</accession>
<evidence type="ECO:0000259" key="3">
    <source>
        <dbReference type="PROSITE" id="PS51736"/>
    </source>
</evidence>
<comment type="caution">
    <text evidence="5">The sequence shown here is derived from an EMBL/GenBank/DDBJ whole genome shotgun (WGS) entry which is preliminary data.</text>
</comment>
<keyword evidence="2" id="KW-0233">DNA recombination</keyword>